<evidence type="ECO:0000313" key="2">
    <source>
        <dbReference type="Proteomes" id="UP000199607"/>
    </source>
</evidence>
<protein>
    <recommendedName>
        <fullName evidence="3">Transglutaminase-like superfamily protein</fullName>
    </recommendedName>
</protein>
<dbReference type="InterPro" id="IPR010319">
    <property type="entry name" value="Transglutaminase-like_Cys_pept"/>
</dbReference>
<proteinExistence type="predicted"/>
<dbReference type="PANTHER" id="PTHR39327:SF1">
    <property type="entry name" value="BLR5470 PROTEIN"/>
    <property type="match status" value="1"/>
</dbReference>
<dbReference type="AlphaFoldDB" id="A0A1I4J5M3"/>
<dbReference type="STRING" id="553466.SAMN04487950_4402"/>
<name>A0A1I4J5M3_9EURY</name>
<sequence length="409" mass="44773">MTVSRRTMLAGAATAGFGALTGCLGAVVGHDRSTGDGTDEDTEVALRSAVDAVVGEHESVPAPTNELTVRTDALAGVTDHFDRYSLQAATIETYARRQGYEFAGDARVWVALSTYPTATRPAERIAVGRSDVRSDVTERDQRVTVPLAVDRVPVRPLFFEAYLVRADRDFQTMQAGDGEKLCESDPFVAVNGRLARVDHETARDTLSKPGYRRTAAEGVYRLHFEGQTSGRAWTVSFVAYKSAYVREKYAERKRRSQYVTDALADGTADAFGAILNAEAEANGFHTRRAKVDFLIDFVQNLPYVPDDVSTGYDDYTKHVVETLVDGGGDCEDTAVMLASLLQSSSFEYDTVLLLFPGHMAVGVYGEGLPGAYYEYRGRRYYYVETTGRGWDLGVVPDGYRTASATVSQV</sequence>
<dbReference type="EMBL" id="FOTC01000009">
    <property type="protein sequence ID" value="SFL61850.1"/>
    <property type="molecule type" value="Genomic_DNA"/>
</dbReference>
<dbReference type="PROSITE" id="PS51257">
    <property type="entry name" value="PROKAR_LIPOPROTEIN"/>
    <property type="match status" value="1"/>
</dbReference>
<accession>A0A1I4J5M3</accession>
<dbReference type="Proteomes" id="UP000199607">
    <property type="component" value="Unassembled WGS sequence"/>
</dbReference>
<evidence type="ECO:0008006" key="3">
    <source>
        <dbReference type="Google" id="ProtNLM"/>
    </source>
</evidence>
<dbReference type="RefSeq" id="WP_089872470.1">
    <property type="nucleotide sequence ID" value="NZ_FOTC01000009.1"/>
</dbReference>
<gene>
    <name evidence="1" type="ORF">SAMN04487950_4402</name>
</gene>
<organism evidence="1 2">
    <name type="scientific">Halogranum rubrum</name>
    <dbReference type="NCBI Taxonomy" id="553466"/>
    <lineage>
        <taxon>Archaea</taxon>
        <taxon>Methanobacteriati</taxon>
        <taxon>Methanobacteriota</taxon>
        <taxon>Stenosarchaea group</taxon>
        <taxon>Halobacteria</taxon>
        <taxon>Halobacteriales</taxon>
        <taxon>Haloferacaceae</taxon>
    </lineage>
</organism>
<evidence type="ECO:0000313" key="1">
    <source>
        <dbReference type="EMBL" id="SFL61850.1"/>
    </source>
</evidence>
<keyword evidence="2" id="KW-1185">Reference proteome</keyword>
<reference evidence="2" key="1">
    <citation type="submission" date="2016-10" db="EMBL/GenBank/DDBJ databases">
        <authorList>
            <person name="Varghese N."/>
            <person name="Submissions S."/>
        </authorList>
    </citation>
    <scope>NUCLEOTIDE SEQUENCE [LARGE SCALE GENOMIC DNA]</scope>
    <source>
        <strain evidence="2">CGMCC 1.7738</strain>
    </source>
</reference>
<dbReference type="PANTHER" id="PTHR39327">
    <property type="match status" value="1"/>
</dbReference>
<dbReference type="Gene3D" id="3.10.620.30">
    <property type="match status" value="1"/>
</dbReference>